<keyword evidence="6 8" id="KW-0472">Membrane</keyword>
<dbReference type="PROSITE" id="PS52016">
    <property type="entry name" value="TONB_DEPENDENT_REC_3"/>
    <property type="match status" value="1"/>
</dbReference>
<dbReference type="Pfam" id="PF00593">
    <property type="entry name" value="TonB_dep_Rec_b-barrel"/>
    <property type="match status" value="1"/>
</dbReference>
<dbReference type="InterPro" id="IPR037066">
    <property type="entry name" value="Plug_dom_sf"/>
</dbReference>
<evidence type="ECO:0000256" key="1">
    <source>
        <dbReference type="ARBA" id="ARBA00004571"/>
    </source>
</evidence>
<keyword evidence="4 8" id="KW-0812">Transmembrane</keyword>
<comment type="similarity">
    <text evidence="8 9">Belongs to the TonB-dependent receptor family.</text>
</comment>
<evidence type="ECO:0000256" key="3">
    <source>
        <dbReference type="ARBA" id="ARBA00022452"/>
    </source>
</evidence>
<keyword evidence="7 8" id="KW-0998">Cell outer membrane</keyword>
<dbReference type="SUPFAM" id="SSF49464">
    <property type="entry name" value="Carboxypeptidase regulatory domain-like"/>
    <property type="match status" value="1"/>
</dbReference>
<dbReference type="Pfam" id="PF13715">
    <property type="entry name" value="CarbopepD_reg_2"/>
    <property type="match status" value="1"/>
</dbReference>
<dbReference type="InterPro" id="IPR008969">
    <property type="entry name" value="CarboxyPept-like_regulatory"/>
</dbReference>
<keyword evidence="10" id="KW-0732">Signal</keyword>
<evidence type="ECO:0000259" key="12">
    <source>
        <dbReference type="Pfam" id="PF07715"/>
    </source>
</evidence>
<feature type="domain" description="TonB-dependent receptor plug" evidence="12">
    <location>
        <begin position="120"/>
        <end position="237"/>
    </location>
</feature>
<dbReference type="SUPFAM" id="SSF56935">
    <property type="entry name" value="Porins"/>
    <property type="match status" value="1"/>
</dbReference>
<dbReference type="NCBIfam" id="TIGR04056">
    <property type="entry name" value="OMP_RagA_SusC"/>
    <property type="match status" value="1"/>
</dbReference>
<dbReference type="AlphaFoldDB" id="A0A937A7D5"/>
<dbReference type="Gene3D" id="2.40.170.20">
    <property type="entry name" value="TonB-dependent receptor, beta-barrel domain"/>
    <property type="match status" value="1"/>
</dbReference>
<dbReference type="InterPro" id="IPR039426">
    <property type="entry name" value="TonB-dep_rcpt-like"/>
</dbReference>
<evidence type="ECO:0000256" key="10">
    <source>
        <dbReference type="SAM" id="SignalP"/>
    </source>
</evidence>
<comment type="subcellular location">
    <subcellularLocation>
        <location evidence="1 8">Cell outer membrane</location>
        <topology evidence="1 8">Multi-pass membrane protein</topology>
    </subcellularLocation>
</comment>
<keyword evidence="2 8" id="KW-0813">Transport</keyword>
<dbReference type="InterPro" id="IPR012910">
    <property type="entry name" value="Plug_dom"/>
</dbReference>
<evidence type="ECO:0000313" key="13">
    <source>
        <dbReference type="EMBL" id="MBL0765097.1"/>
    </source>
</evidence>
<protein>
    <submittedName>
        <fullName evidence="13">SusC/RagA family TonB-linked outer membrane protein</fullName>
    </submittedName>
</protein>
<evidence type="ECO:0000256" key="6">
    <source>
        <dbReference type="ARBA" id="ARBA00023136"/>
    </source>
</evidence>
<dbReference type="InterPro" id="IPR000531">
    <property type="entry name" value="Beta-barrel_TonB"/>
</dbReference>
<reference evidence="13" key="1">
    <citation type="submission" date="2021-01" db="EMBL/GenBank/DDBJ databases">
        <title>Marivirga sp. nov., isolated from intertidal surface sediments.</title>
        <authorList>
            <person name="Zhang M."/>
        </authorList>
    </citation>
    <scope>NUCLEOTIDE SEQUENCE</scope>
    <source>
        <strain evidence="13">SM1354</strain>
    </source>
</reference>
<dbReference type="Pfam" id="PF07715">
    <property type="entry name" value="Plug"/>
    <property type="match status" value="1"/>
</dbReference>
<evidence type="ECO:0000256" key="8">
    <source>
        <dbReference type="PROSITE-ProRule" id="PRU01360"/>
    </source>
</evidence>
<organism evidence="13 14">
    <name type="scientific">Marivirga atlantica</name>
    <dbReference type="NCBI Taxonomy" id="1548457"/>
    <lineage>
        <taxon>Bacteria</taxon>
        <taxon>Pseudomonadati</taxon>
        <taxon>Bacteroidota</taxon>
        <taxon>Cytophagia</taxon>
        <taxon>Cytophagales</taxon>
        <taxon>Marivirgaceae</taxon>
        <taxon>Marivirga</taxon>
    </lineage>
</organism>
<dbReference type="Proteomes" id="UP000642920">
    <property type="component" value="Unassembled WGS sequence"/>
</dbReference>
<dbReference type="GO" id="GO:0009279">
    <property type="term" value="C:cell outer membrane"/>
    <property type="evidence" value="ECO:0007669"/>
    <property type="project" value="UniProtKB-SubCell"/>
</dbReference>
<proteinExistence type="inferred from homology"/>
<dbReference type="InterPro" id="IPR036942">
    <property type="entry name" value="Beta-barrel_TonB_sf"/>
</dbReference>
<evidence type="ECO:0000256" key="9">
    <source>
        <dbReference type="RuleBase" id="RU003357"/>
    </source>
</evidence>
<evidence type="ECO:0000256" key="5">
    <source>
        <dbReference type="ARBA" id="ARBA00023077"/>
    </source>
</evidence>
<dbReference type="InterPro" id="IPR023996">
    <property type="entry name" value="TonB-dep_OMP_SusC/RagA"/>
</dbReference>
<dbReference type="RefSeq" id="WP_201919410.1">
    <property type="nucleotide sequence ID" value="NZ_JAERQG010000002.1"/>
</dbReference>
<dbReference type="Gene3D" id="2.60.40.1120">
    <property type="entry name" value="Carboxypeptidase-like, regulatory domain"/>
    <property type="match status" value="1"/>
</dbReference>
<evidence type="ECO:0000256" key="2">
    <source>
        <dbReference type="ARBA" id="ARBA00022448"/>
    </source>
</evidence>
<accession>A0A937A7D5</accession>
<keyword evidence="3 8" id="KW-1134">Transmembrane beta strand</keyword>
<keyword evidence="14" id="KW-1185">Reference proteome</keyword>
<feature type="chain" id="PRO_5037251673" evidence="10">
    <location>
        <begin position="23"/>
        <end position="1077"/>
    </location>
</feature>
<feature type="domain" description="TonB-dependent receptor-like beta-barrel" evidence="11">
    <location>
        <begin position="434"/>
        <end position="1034"/>
    </location>
</feature>
<dbReference type="EMBL" id="JAERQG010000002">
    <property type="protein sequence ID" value="MBL0765097.1"/>
    <property type="molecule type" value="Genomic_DNA"/>
</dbReference>
<evidence type="ECO:0000259" key="11">
    <source>
        <dbReference type="Pfam" id="PF00593"/>
    </source>
</evidence>
<evidence type="ECO:0000256" key="7">
    <source>
        <dbReference type="ARBA" id="ARBA00023237"/>
    </source>
</evidence>
<sequence length="1077" mass="118013">MSKFTKILFIFLLSCWLSISNAFSQGEVRGKVTDESGEPIVGATVLEKGTDNGAVTDLDGNYALQNVQDDAVLKVSFIGFITQSVAVNGRSTIDISMEPNVEELDEVVVTALGFKVDRDEVGYANSQVDDEEIVKAAEPNLINSLSGKATGVNITRNSGDPGAGAYIQIRGASTLGGDGQPLIIVDGVPINSSSSGTSQIAQQSRLNDINPNDIENISVLKGAPAAALWGTLALNGAIVITTKSGKYNEKLKVSVKSTYSLDQINRRYPIQERFGQGSNGVWQSGVRSSWGDKISERSGEADEFDTSGEYFVDQDGRVYYPILSKNSKETYVDDNFDQVFGNGYFFENNVSLTAGDETGNVYFNVSNLDQQGIIKNNSDYNRTSTRLNVEKLLSDNFTLNANIGYTRTNSNRIRRGAQSSGLYLGLLRTSPDFNNIGYRGSYYPNQDGTPTLNRHRSYRNPLGSGNAGYNNPLWTINEQSDLALVDRFINNFKFTYSPVKWFELISRTGLDITSETRSQFFTPGSAAGGFRTGLYEKELGKNLVLNTDLIGRFNKKIIDDINASLLVGFNYSQRKSETSRSEITNFIQFADVAGRTRDMDNALPENRSVTSVAGEERRAAFYGELTIEAYNNIFLTGTLRNEASSTYGDRADQNVLFPSVSAAWQFDDLLDVDLLSFGKLRGSYGEVGNAPGRYNTNSEIVQPNYSDGLGGSLNVGLYGNGGFTQSVQRGNPFLGPERKKEFEIGTDLRFVDDRFSLSATYYNNTTENLIISLPLANTRGFDRTVANAATINNEGYEVDLGLNILRTSDLNLTTNFLYSRNENLVQDLAGAERFGLGGLSAVQSSVIEGYPLGVLFGSRILRDDNGNIVFDENGFPEQDQEDGVIGDPNPDWRGSMITNLTYKNFGLSFLIETYQGADIYAGTKSVLYDLGTWGASGIETTASQNLLDYDGNVIPAGTTFRGVVEDFGAGPVALTESWYTADGGFFGSGNDELYVEDGSWTRLRRIEFSYRLSNPWLKDKGFQSIELSATGRNLLLFTGFEGNDPDTNLEGVSAARGIDYFNNPATKSYIFSVQLNF</sequence>
<comment type="caution">
    <text evidence="13">The sequence shown here is derived from an EMBL/GenBank/DDBJ whole genome shotgun (WGS) entry which is preliminary data.</text>
</comment>
<evidence type="ECO:0000313" key="14">
    <source>
        <dbReference type="Proteomes" id="UP000642920"/>
    </source>
</evidence>
<name>A0A937A7D5_9BACT</name>
<dbReference type="Gene3D" id="2.170.130.10">
    <property type="entry name" value="TonB-dependent receptor, plug domain"/>
    <property type="match status" value="1"/>
</dbReference>
<feature type="signal peptide" evidence="10">
    <location>
        <begin position="1"/>
        <end position="22"/>
    </location>
</feature>
<gene>
    <name evidence="13" type="ORF">JKP34_07540</name>
</gene>
<dbReference type="FunFam" id="2.60.40.1120:FF:000003">
    <property type="entry name" value="Outer membrane protein Omp121"/>
    <property type="match status" value="1"/>
</dbReference>
<evidence type="ECO:0000256" key="4">
    <source>
        <dbReference type="ARBA" id="ARBA00022692"/>
    </source>
</evidence>
<keyword evidence="5 9" id="KW-0798">TonB box</keyword>